<comment type="similarity">
    <text evidence="8">Belongs to the peptidase M24A family. Methionine aminopeptidase archaeal type 2 subfamily.</text>
</comment>
<dbReference type="PANTHER" id="PTHR45777:SF2">
    <property type="entry name" value="METHIONINE AMINOPEPTIDASE 2"/>
    <property type="match status" value="1"/>
</dbReference>
<sequence>MRGRQTNQDQREKLLLAGRIAKEARDRGIMLSEPGVRVLDVVDQVEELIRKMGGQPAFPVNIGIDAVAAHYTPATGDSQRFPPRGILKFDVGVHVDGYIADTAASKDLGGSNNLLVSCSQSALEQAIETVKAGISLRYLGGVIERTIQSSGYRPVTNLMGHSIERYNLHAGFSVPNVSDISDGTVPDDIVIAIEPFATSGKGFVVSGRIGNIFSLVRRKKLDDASLNQFQEVIDERYSTLPFAERWLGEFGNRTHLLRKLLRLGILHGYQTLIEASGAPVSQWEHTLIVSREGVVATSK</sequence>
<dbReference type="NCBIfam" id="TIGR00501">
    <property type="entry name" value="met_pdase_II"/>
    <property type="match status" value="1"/>
</dbReference>
<evidence type="ECO:0000256" key="6">
    <source>
        <dbReference type="ARBA" id="ARBA00022723"/>
    </source>
</evidence>
<comment type="subunit">
    <text evidence="8">Monomer.</text>
</comment>
<evidence type="ECO:0000256" key="1">
    <source>
        <dbReference type="ARBA" id="ARBA00000294"/>
    </source>
</evidence>
<dbReference type="Gene3D" id="3.90.230.10">
    <property type="entry name" value="Creatinase/methionine aminopeptidase superfamily"/>
    <property type="match status" value="1"/>
</dbReference>
<dbReference type="Proteomes" id="UP000716004">
    <property type="component" value="Unassembled WGS sequence"/>
</dbReference>
<feature type="binding site" evidence="8">
    <location>
        <position position="101"/>
    </location>
    <ligand>
        <name>a divalent metal cation</name>
        <dbReference type="ChEBI" id="CHEBI:60240"/>
        <label>1</label>
    </ligand>
</feature>
<keyword evidence="6 8" id="KW-0479">Metal-binding</keyword>
<keyword evidence="7 8" id="KW-0378">Hydrolase</keyword>
<evidence type="ECO:0000313" key="13">
    <source>
        <dbReference type="Proteomes" id="UP000716004"/>
    </source>
</evidence>
<dbReference type="SUPFAM" id="SSF55920">
    <property type="entry name" value="Creatinase/aminopeptidase"/>
    <property type="match status" value="1"/>
</dbReference>
<evidence type="ECO:0000256" key="3">
    <source>
        <dbReference type="ARBA" id="ARBA00001954"/>
    </source>
</evidence>
<comment type="function">
    <text evidence="8 9">Removes the N-terminal methionine from nascent proteins. The N-terminal methionine is often cleaved when the second residue in the primary sequence is small and uncharged (Met-Ala-, Cys, Gly, Pro, Ser, Thr, or Val).</text>
</comment>
<evidence type="ECO:0000313" key="11">
    <source>
        <dbReference type="EMBL" id="MBX8631036.1"/>
    </source>
</evidence>
<proteinExistence type="inferred from homology"/>
<feature type="binding site" evidence="8">
    <location>
        <position position="101"/>
    </location>
    <ligand>
        <name>a divalent metal cation</name>
        <dbReference type="ChEBI" id="CHEBI:60240"/>
        <label>2</label>
        <note>catalytic</note>
    </ligand>
</feature>
<feature type="binding site" evidence="8">
    <location>
        <position position="284"/>
    </location>
    <ligand>
        <name>a divalent metal cation</name>
        <dbReference type="ChEBI" id="CHEBI:60240"/>
        <label>1</label>
    </ligand>
</feature>
<dbReference type="Pfam" id="PF00557">
    <property type="entry name" value="Peptidase_M24"/>
    <property type="match status" value="1"/>
</dbReference>
<dbReference type="SUPFAM" id="SSF46785">
    <property type="entry name" value="Winged helix' DNA-binding domain"/>
    <property type="match status" value="1"/>
</dbReference>
<dbReference type="GO" id="GO:0005737">
    <property type="term" value="C:cytoplasm"/>
    <property type="evidence" value="ECO:0007669"/>
    <property type="project" value="TreeGrafter"/>
</dbReference>
<dbReference type="GO" id="GO:0004239">
    <property type="term" value="F:initiator methionyl aminopeptidase activity"/>
    <property type="evidence" value="ECO:0007669"/>
    <property type="project" value="UniProtKB-UniRule"/>
</dbReference>
<comment type="caution">
    <text evidence="11">The sequence shown here is derived from an EMBL/GenBank/DDBJ whole genome shotgun (WGS) entry which is preliminary data.</text>
</comment>
<dbReference type="EC" id="3.4.11.18" evidence="8 9"/>
<keyword evidence="5 8" id="KW-0645">Protease</keyword>
<protein>
    <recommendedName>
        <fullName evidence="8 9">Methionine aminopeptidase</fullName>
        <shortName evidence="8">MAP</shortName>
        <shortName evidence="8">MetAP</shortName>
        <ecNumber evidence="8 9">3.4.11.18</ecNumber>
    </recommendedName>
    <alternativeName>
        <fullName evidence="8">Peptidase M</fullName>
    </alternativeName>
</protein>
<reference evidence="11" key="1">
    <citation type="submission" date="2021-04" db="EMBL/GenBank/DDBJ databases">
        <title>Genomic insights into ecological role and evolution of a novel Thermoplasmata order Candidatus Sysuiplasmatales.</title>
        <authorList>
            <person name="Yuan Y."/>
        </authorList>
    </citation>
    <scope>NUCLEOTIDE SEQUENCE</scope>
    <source>
        <strain evidence="12">TUT19-bin139</strain>
        <strain evidence="11">YP2-bin.285</strain>
    </source>
</reference>
<feature type="binding site" evidence="8">
    <location>
        <position position="90"/>
    </location>
    <ligand>
        <name>a divalent metal cation</name>
        <dbReference type="ChEBI" id="CHEBI:60240"/>
        <label>1</label>
    </ligand>
</feature>
<evidence type="ECO:0000256" key="7">
    <source>
        <dbReference type="ARBA" id="ARBA00022801"/>
    </source>
</evidence>
<dbReference type="AlphaFoldDB" id="A0A8J8CBH2"/>
<evidence type="ECO:0000256" key="9">
    <source>
        <dbReference type="RuleBase" id="RU003653"/>
    </source>
</evidence>
<feature type="binding site" evidence="8">
    <location>
        <position position="284"/>
    </location>
    <ligand>
        <name>a divalent metal cation</name>
        <dbReference type="ChEBI" id="CHEBI:60240"/>
        <label>2</label>
        <note>catalytic</note>
    </ligand>
</feature>
<accession>A0A8J8CBH2</accession>
<feature type="binding site" evidence="8">
    <location>
        <position position="161"/>
    </location>
    <ligand>
        <name>a divalent metal cation</name>
        <dbReference type="ChEBI" id="CHEBI:60240"/>
        <label>2</label>
        <note>catalytic</note>
    </ligand>
</feature>
<keyword evidence="4 8" id="KW-0031">Aminopeptidase</keyword>
<dbReference type="Proteomes" id="UP000750197">
    <property type="component" value="Unassembled WGS sequence"/>
</dbReference>
<dbReference type="InterPro" id="IPR050247">
    <property type="entry name" value="Met_Aminopeptidase_Type2"/>
</dbReference>
<dbReference type="InterPro" id="IPR036388">
    <property type="entry name" value="WH-like_DNA-bd_sf"/>
</dbReference>
<dbReference type="PRINTS" id="PR00599">
    <property type="entry name" value="MAPEPTIDASE"/>
</dbReference>
<evidence type="ECO:0000313" key="12">
    <source>
        <dbReference type="EMBL" id="MBX8643678.1"/>
    </source>
</evidence>
<dbReference type="GO" id="GO:0046872">
    <property type="term" value="F:metal ion binding"/>
    <property type="evidence" value="ECO:0007669"/>
    <property type="project" value="UniProtKB-UniRule"/>
</dbReference>
<feature type="binding site" evidence="8">
    <location>
        <position position="194"/>
    </location>
    <ligand>
        <name>a divalent metal cation</name>
        <dbReference type="ChEBI" id="CHEBI:60240"/>
        <label>2</label>
        <note>catalytic</note>
    </ligand>
</feature>
<dbReference type="HAMAP" id="MF_01975">
    <property type="entry name" value="MetAP_2_arc"/>
    <property type="match status" value="1"/>
</dbReference>
<dbReference type="EMBL" id="JAGVSJ010000001">
    <property type="protein sequence ID" value="MBX8631036.1"/>
    <property type="molecule type" value="Genomic_DNA"/>
</dbReference>
<organism evidence="11 13">
    <name type="scientific">Candidatus Sysuiplasma superficiale</name>
    <dbReference type="NCBI Taxonomy" id="2823368"/>
    <lineage>
        <taxon>Archaea</taxon>
        <taxon>Methanobacteriati</taxon>
        <taxon>Thermoplasmatota</taxon>
        <taxon>Thermoplasmata</taxon>
        <taxon>Candidatus Sysuiplasmatales</taxon>
        <taxon>Candidatus Sysuiplasmataceae</taxon>
        <taxon>Candidatus Sysuiplasma</taxon>
    </lineage>
</organism>
<dbReference type="PANTHER" id="PTHR45777">
    <property type="entry name" value="METHIONINE AMINOPEPTIDASE 2"/>
    <property type="match status" value="1"/>
</dbReference>
<dbReference type="InterPro" id="IPR000994">
    <property type="entry name" value="Pept_M24"/>
</dbReference>
<comment type="cofactor">
    <cofactor evidence="8">
        <name>Co(2+)</name>
        <dbReference type="ChEBI" id="CHEBI:48828"/>
    </cofactor>
    <cofactor evidence="8">
        <name>Zn(2+)</name>
        <dbReference type="ChEBI" id="CHEBI:29105"/>
    </cofactor>
    <cofactor evidence="8">
        <name>Mn(2+)</name>
        <dbReference type="ChEBI" id="CHEBI:29035"/>
    </cofactor>
    <cofactor evidence="8">
        <name>Fe(2+)</name>
        <dbReference type="ChEBI" id="CHEBI:29033"/>
    </cofactor>
    <text evidence="8">Binds 2 divalent metal cations per subunit. Has a high-affinity and a low affinity metal-binding site. The true nature of the physiological cofactor is under debate. The enzyme is active with cobalt, zinc, manganese or divalent iron ions. Most likely, methionine aminopeptidases function as mononuclear Fe(2+)-metalloproteases under physiological conditions, and the catalytically relevant metal-binding site has been assigned to the histidine-containing high-affinity site.</text>
</comment>
<evidence type="ECO:0000259" key="10">
    <source>
        <dbReference type="Pfam" id="PF00557"/>
    </source>
</evidence>
<comment type="cofactor">
    <cofactor evidence="2">
        <name>Mn(2+)</name>
        <dbReference type="ChEBI" id="CHEBI:29035"/>
    </cofactor>
</comment>
<gene>
    <name evidence="8 11" type="primary">map</name>
    <name evidence="11" type="ORF">J9259_00715</name>
    <name evidence="12" type="ORF">KIY12_02990</name>
</gene>
<feature type="binding site" evidence="8">
    <location>
        <position position="169"/>
    </location>
    <ligand>
        <name>substrate</name>
    </ligand>
</feature>
<comment type="catalytic activity">
    <reaction evidence="1 8 9">
        <text>Release of N-terminal amino acids, preferentially methionine, from peptides and arylamides.</text>
        <dbReference type="EC" id="3.4.11.18"/>
    </reaction>
</comment>
<dbReference type="Gene3D" id="1.10.10.10">
    <property type="entry name" value="Winged helix-like DNA-binding domain superfamily/Winged helix DNA-binding domain"/>
    <property type="match status" value="1"/>
</dbReference>
<evidence type="ECO:0000256" key="8">
    <source>
        <dbReference type="HAMAP-Rule" id="MF_01975"/>
    </source>
</evidence>
<evidence type="ECO:0000256" key="4">
    <source>
        <dbReference type="ARBA" id="ARBA00022438"/>
    </source>
</evidence>
<dbReference type="InterPro" id="IPR001714">
    <property type="entry name" value="Pept_M24_MAP"/>
</dbReference>
<feature type="binding site" evidence="8">
    <location>
        <position position="70"/>
    </location>
    <ligand>
        <name>substrate</name>
    </ligand>
</feature>
<feature type="domain" description="Peptidase M24" evidence="10">
    <location>
        <begin position="13"/>
        <end position="198"/>
    </location>
</feature>
<name>A0A8J8CBH2_9ARCH</name>
<dbReference type="InterPro" id="IPR002468">
    <property type="entry name" value="Pept_M24A_MAP2"/>
</dbReference>
<dbReference type="GO" id="GO:0070006">
    <property type="term" value="F:metalloaminopeptidase activity"/>
    <property type="evidence" value="ECO:0007669"/>
    <property type="project" value="UniProtKB-UniRule"/>
</dbReference>
<dbReference type="GO" id="GO:0006508">
    <property type="term" value="P:proteolysis"/>
    <property type="evidence" value="ECO:0007669"/>
    <property type="project" value="UniProtKB-KW"/>
</dbReference>
<evidence type="ECO:0000256" key="2">
    <source>
        <dbReference type="ARBA" id="ARBA00001936"/>
    </source>
</evidence>
<comment type="cofactor">
    <cofactor evidence="3">
        <name>Fe(2+)</name>
        <dbReference type="ChEBI" id="CHEBI:29033"/>
    </cofactor>
</comment>
<dbReference type="InterPro" id="IPR036005">
    <property type="entry name" value="Creatinase/aminopeptidase-like"/>
</dbReference>
<dbReference type="EMBL" id="JAHEAC010000016">
    <property type="protein sequence ID" value="MBX8643678.1"/>
    <property type="molecule type" value="Genomic_DNA"/>
</dbReference>
<evidence type="ECO:0000256" key="5">
    <source>
        <dbReference type="ARBA" id="ARBA00022670"/>
    </source>
</evidence>
<dbReference type="InterPro" id="IPR028595">
    <property type="entry name" value="MetAP_archaeal"/>
</dbReference>
<dbReference type="InterPro" id="IPR036390">
    <property type="entry name" value="WH_DNA-bd_sf"/>
</dbReference>